<dbReference type="Gene3D" id="2.115.10.20">
    <property type="entry name" value="Glycosyl hydrolase domain, family 43"/>
    <property type="match status" value="1"/>
</dbReference>
<dbReference type="InterPro" id="IPR000421">
    <property type="entry name" value="FA58C"/>
</dbReference>
<proteinExistence type="inferred from homology"/>
<dbReference type="SUPFAM" id="SSF75005">
    <property type="entry name" value="Arabinanase/levansucrase/invertase"/>
    <property type="match status" value="1"/>
</dbReference>
<keyword evidence="6" id="KW-1185">Reference proteome</keyword>
<protein>
    <submittedName>
        <fullName evidence="5">Discoidin domain-containing protein</fullName>
    </submittedName>
</protein>
<dbReference type="InterPro" id="IPR008979">
    <property type="entry name" value="Galactose-bd-like_sf"/>
</dbReference>
<dbReference type="PANTHER" id="PTHR22925:SF3">
    <property type="entry name" value="GLYCOSYL HYDROLASE FAMILY PROTEIN 43"/>
    <property type="match status" value="1"/>
</dbReference>
<evidence type="ECO:0000256" key="2">
    <source>
        <dbReference type="ARBA" id="ARBA00022801"/>
    </source>
</evidence>
<comment type="caution">
    <text evidence="5">The sequence shown here is derived from an EMBL/GenBank/DDBJ whole genome shotgun (WGS) entry which is preliminary data.</text>
</comment>
<dbReference type="InterPro" id="IPR023296">
    <property type="entry name" value="Glyco_hydro_beta-prop_sf"/>
</dbReference>
<keyword evidence="3" id="KW-0326">Glycosidase</keyword>
<gene>
    <name evidence="5" type="ORF">ACFSUE_21430</name>
</gene>
<dbReference type="SUPFAM" id="SSF49785">
    <property type="entry name" value="Galactose-binding domain-like"/>
    <property type="match status" value="1"/>
</dbReference>
<sequence length="608" mass="66879">MKKKGELKGEKKAAVHGDTVDFKTSRILKATVLILSLMLLFSLRPLDVKASEDTVSLHVLATPFKIQGEKKADNIKLDWNAVTGASSYTLSSSSYKKGKYKQIATPTSSTYEIYGLKHRTYYRVQALDAKGNVLATSEVISGKPVNCRSRVSLNTFDNTKTSSIQGLKSKFRMGKNYYQFGFERADDGSLTMWQSTSKDGITYGTKKAVALIGAVDELKSCKLESVGAQQRSDGTIVIWAHYENRTDYTLARVINISGKPGGPFTVHASFRPQGNDSRDLNFYVDDNGNGYLISAAHGNQDINIYKLTDDWMEVLPEQVSPAITVLKGQRREAPALIKQENWYYLFSSEAAGWYPSACKYIAAPTIQGLADAPLRQVGNTSTFGTQSGGIFMIGNTAVMAANRWSNSWKYPDPITAGSRLMPLALKDGYAAFDYYQNIEYNVEKGIVIPVQAGENLSLGKPVVANQSTAANAGFEATKANDGISYDSSNYYQSVAGVEPWTWTVDLGQPSLINEIDITFKRVNGSETYQSYLLEGSNDGVHFVTLKDCTDNKVIGFNENEINNTDTFRYVRIKVNNSTNVNNGQSASWARGINELTVYGSPVIPNPSK</sequence>
<dbReference type="RefSeq" id="WP_253064914.1">
    <property type="nucleotide sequence ID" value="NZ_JAMXWM010000033.1"/>
</dbReference>
<comment type="similarity">
    <text evidence="1">Belongs to the glycosyl hydrolase 43 family.</text>
</comment>
<evidence type="ECO:0000313" key="6">
    <source>
        <dbReference type="Proteomes" id="UP001597399"/>
    </source>
</evidence>
<evidence type="ECO:0000256" key="1">
    <source>
        <dbReference type="ARBA" id="ARBA00009865"/>
    </source>
</evidence>
<dbReference type="Gene3D" id="2.60.120.260">
    <property type="entry name" value="Galactose-binding domain-like"/>
    <property type="match status" value="1"/>
</dbReference>
<evidence type="ECO:0000313" key="5">
    <source>
        <dbReference type="EMBL" id="MFD2696165.1"/>
    </source>
</evidence>
<dbReference type="PANTHER" id="PTHR22925">
    <property type="entry name" value="GLYCOSYL HYDROLASE 43 FAMILY MEMBER"/>
    <property type="match status" value="1"/>
</dbReference>
<name>A0ABW5S9U8_9BACL</name>
<feature type="domain" description="F5/8 type C" evidence="4">
    <location>
        <begin position="465"/>
        <end position="581"/>
    </location>
</feature>
<dbReference type="Proteomes" id="UP001597399">
    <property type="component" value="Unassembled WGS sequence"/>
</dbReference>
<organism evidence="5 6">
    <name type="scientific">Sporolactobacillus shoreicorticis</name>
    <dbReference type="NCBI Taxonomy" id="1923877"/>
    <lineage>
        <taxon>Bacteria</taxon>
        <taxon>Bacillati</taxon>
        <taxon>Bacillota</taxon>
        <taxon>Bacilli</taxon>
        <taxon>Bacillales</taxon>
        <taxon>Sporolactobacillaceae</taxon>
        <taxon>Sporolactobacillus</taxon>
    </lineage>
</organism>
<reference evidence="6" key="1">
    <citation type="journal article" date="2019" name="Int. J. Syst. Evol. Microbiol.">
        <title>The Global Catalogue of Microorganisms (GCM) 10K type strain sequencing project: providing services to taxonomists for standard genome sequencing and annotation.</title>
        <authorList>
            <consortium name="The Broad Institute Genomics Platform"/>
            <consortium name="The Broad Institute Genome Sequencing Center for Infectious Disease"/>
            <person name="Wu L."/>
            <person name="Ma J."/>
        </authorList>
    </citation>
    <scope>NUCLEOTIDE SEQUENCE [LARGE SCALE GENOMIC DNA]</scope>
    <source>
        <strain evidence="6">TISTR 2466</strain>
    </source>
</reference>
<evidence type="ECO:0000256" key="3">
    <source>
        <dbReference type="ARBA" id="ARBA00023295"/>
    </source>
</evidence>
<dbReference type="Pfam" id="PF04616">
    <property type="entry name" value="Glyco_hydro_43"/>
    <property type="match status" value="1"/>
</dbReference>
<keyword evidence="2" id="KW-0378">Hydrolase</keyword>
<evidence type="ECO:0000259" key="4">
    <source>
        <dbReference type="Pfam" id="PF00754"/>
    </source>
</evidence>
<dbReference type="InterPro" id="IPR013783">
    <property type="entry name" value="Ig-like_fold"/>
</dbReference>
<dbReference type="Gene3D" id="2.60.40.10">
    <property type="entry name" value="Immunoglobulins"/>
    <property type="match status" value="1"/>
</dbReference>
<dbReference type="Pfam" id="PF00754">
    <property type="entry name" value="F5_F8_type_C"/>
    <property type="match status" value="1"/>
</dbReference>
<dbReference type="InterPro" id="IPR006710">
    <property type="entry name" value="Glyco_hydro_43"/>
</dbReference>
<accession>A0ABW5S9U8</accession>
<dbReference type="EMBL" id="JBHUMQ010000061">
    <property type="protein sequence ID" value="MFD2696165.1"/>
    <property type="molecule type" value="Genomic_DNA"/>
</dbReference>